<dbReference type="AlphaFoldDB" id="A0A6C0JRI4"/>
<organism evidence="1">
    <name type="scientific">viral metagenome</name>
    <dbReference type="NCBI Taxonomy" id="1070528"/>
    <lineage>
        <taxon>unclassified sequences</taxon>
        <taxon>metagenomes</taxon>
        <taxon>organismal metagenomes</taxon>
    </lineage>
</organism>
<evidence type="ECO:0000313" key="1">
    <source>
        <dbReference type="EMBL" id="QHU07511.1"/>
    </source>
</evidence>
<protein>
    <submittedName>
        <fullName evidence="1">Uncharacterized protein</fullName>
    </submittedName>
</protein>
<sequence>MKSFLLLFIIILSSNAFKFNYNFKLSRSLNCNYLSPNEYNWNDIFRYNKNNNYKGILCIWKTNNWTNYQNNANKILKTLNKYRYANNENIVNKKLYLKNEKLLFYKTTIFDKYNNTHLHLNHNEFRINLNVPEKNNTKLLYDININHPYNNNSLFNLKLLYFSENKTLRQISLERMDKYDDFYWNKNDIAINYKETFNTSAYLFGRNYNIKYPLKYTKYKNKLTLFDIKYPYLYDYFRNYNDFNLYNNILLNLPDNIKVYIPKKINFEEYYKISIIWQFKNEFKYNIFDINYNKTNYNFNLFNYI</sequence>
<name>A0A6C0JRI4_9ZZZZ</name>
<proteinExistence type="predicted"/>
<reference evidence="1" key="1">
    <citation type="journal article" date="2020" name="Nature">
        <title>Giant virus diversity and host interactions through global metagenomics.</title>
        <authorList>
            <person name="Schulz F."/>
            <person name="Roux S."/>
            <person name="Paez-Espino D."/>
            <person name="Jungbluth S."/>
            <person name="Walsh D.A."/>
            <person name="Denef V.J."/>
            <person name="McMahon K.D."/>
            <person name="Konstantinidis K.T."/>
            <person name="Eloe-Fadrosh E.A."/>
            <person name="Kyrpides N.C."/>
            <person name="Woyke T."/>
        </authorList>
    </citation>
    <scope>NUCLEOTIDE SEQUENCE</scope>
    <source>
        <strain evidence="1">GVMAG-S-1040241-154</strain>
    </source>
</reference>
<dbReference type="EMBL" id="MN740684">
    <property type="protein sequence ID" value="QHU07511.1"/>
    <property type="molecule type" value="Genomic_DNA"/>
</dbReference>
<accession>A0A6C0JRI4</accession>